<name>A0A9W7G757_9STRA</name>
<dbReference type="Gene3D" id="3.40.50.150">
    <property type="entry name" value="Vaccinia Virus protein VP39"/>
    <property type="match status" value="1"/>
</dbReference>
<dbReference type="PANTHER" id="PTHR14614:SF97">
    <property type="entry name" value="S-ADENOSYL-L-METHIONINE-DEPENDENT METHYLTRANSFERASES SUPERFAMILY PROTEIN"/>
    <property type="match status" value="1"/>
</dbReference>
<dbReference type="OrthoDB" id="413520at2759"/>
<feature type="non-terminal residue" evidence="1">
    <location>
        <position position="1"/>
    </location>
</feature>
<dbReference type="EMBL" id="BRXZ01007925">
    <property type="protein sequence ID" value="GMI36092.1"/>
    <property type="molecule type" value="Genomic_DNA"/>
</dbReference>
<reference evidence="1" key="1">
    <citation type="submission" date="2022-07" db="EMBL/GenBank/DDBJ databases">
        <title>Genome analysis of Parmales, a sister group of diatoms, reveals the evolutionary specialization of diatoms from phago-mixotrophs to photoautotrophs.</title>
        <authorList>
            <person name="Ban H."/>
            <person name="Sato S."/>
            <person name="Yoshikawa S."/>
            <person name="Kazumasa Y."/>
            <person name="Nakamura Y."/>
            <person name="Ichinomiya M."/>
            <person name="Saitoh K."/>
            <person name="Sato N."/>
            <person name="Blanc-Mathieu R."/>
            <person name="Endo H."/>
            <person name="Kuwata A."/>
            <person name="Ogata H."/>
        </authorList>
    </citation>
    <scope>NUCLEOTIDE SEQUENCE</scope>
</reference>
<gene>
    <name evidence="1" type="ORF">TrRE_jg11545</name>
</gene>
<organism evidence="1 2">
    <name type="scientific">Triparma retinervis</name>
    <dbReference type="NCBI Taxonomy" id="2557542"/>
    <lineage>
        <taxon>Eukaryota</taxon>
        <taxon>Sar</taxon>
        <taxon>Stramenopiles</taxon>
        <taxon>Ochrophyta</taxon>
        <taxon>Bolidophyceae</taxon>
        <taxon>Parmales</taxon>
        <taxon>Triparmaceae</taxon>
        <taxon>Triparma</taxon>
    </lineage>
</organism>
<dbReference type="AlphaFoldDB" id="A0A9W7G757"/>
<keyword evidence="2" id="KW-1185">Reference proteome</keyword>
<dbReference type="Proteomes" id="UP001165082">
    <property type="component" value="Unassembled WGS sequence"/>
</dbReference>
<protein>
    <submittedName>
        <fullName evidence="1">Uncharacterized protein</fullName>
    </submittedName>
</protein>
<proteinExistence type="predicted"/>
<evidence type="ECO:0000313" key="1">
    <source>
        <dbReference type="EMBL" id="GMI36092.1"/>
    </source>
</evidence>
<sequence length="179" mass="19429">MPNDRDIDAPINFAGLWPDSDDEEEAFVDNGEEQIVEVCGVDLKVRQYAYHSHNANRVWPGTFNLCEYYLSPSPPTGCLSDLKGKRVLELGTATGLLALRMSMSGVSNIVTSDVSDGGLVRDNVLFNFSLNKVPPVPHLEHTWGTGWGGGRFDVVLASDILLYVAAYDALVKTLGEVGG</sequence>
<comment type="caution">
    <text evidence="1">The sequence shown here is derived from an EMBL/GenBank/DDBJ whole genome shotgun (WGS) entry which is preliminary data.</text>
</comment>
<dbReference type="InterPro" id="IPR029063">
    <property type="entry name" value="SAM-dependent_MTases_sf"/>
</dbReference>
<dbReference type="Pfam" id="PF10294">
    <property type="entry name" value="Methyltransf_16"/>
    <property type="match status" value="1"/>
</dbReference>
<dbReference type="InterPro" id="IPR019410">
    <property type="entry name" value="Methyltransf_16"/>
</dbReference>
<evidence type="ECO:0000313" key="2">
    <source>
        <dbReference type="Proteomes" id="UP001165082"/>
    </source>
</evidence>
<accession>A0A9W7G757</accession>
<dbReference type="SUPFAM" id="SSF53335">
    <property type="entry name" value="S-adenosyl-L-methionine-dependent methyltransferases"/>
    <property type="match status" value="1"/>
</dbReference>
<dbReference type="PANTHER" id="PTHR14614">
    <property type="entry name" value="HEPATOCELLULAR CARCINOMA-ASSOCIATED ANTIGEN"/>
    <property type="match status" value="1"/>
</dbReference>